<dbReference type="InterPro" id="IPR009061">
    <property type="entry name" value="DNA-bd_dom_put_sf"/>
</dbReference>
<dbReference type="AlphaFoldDB" id="A0A2M8LDX7"/>
<keyword evidence="13 15" id="KW-0030">Aminoacyl-tRNA synthetase</keyword>
<keyword evidence="4 15" id="KW-0963">Cytoplasm</keyword>
<keyword evidence="6 15" id="KW-0436">Ligase</keyword>
<dbReference type="Gene3D" id="3.30.70.380">
    <property type="entry name" value="Ferrodoxin-fold anticodon-binding domain"/>
    <property type="match status" value="1"/>
</dbReference>
<dbReference type="Gene3D" id="2.40.50.140">
    <property type="entry name" value="Nucleic acid-binding proteins"/>
    <property type="match status" value="1"/>
</dbReference>
<dbReference type="HAMAP" id="MF_00283">
    <property type="entry name" value="Phe_tRNA_synth_beta1"/>
    <property type="match status" value="1"/>
</dbReference>
<evidence type="ECO:0000313" key="21">
    <source>
        <dbReference type="Proteomes" id="UP000231152"/>
    </source>
</evidence>
<dbReference type="NCBIfam" id="NF045760">
    <property type="entry name" value="YtpR"/>
    <property type="match status" value="1"/>
</dbReference>
<gene>
    <name evidence="15" type="primary">pheT</name>
    <name evidence="20" type="ORF">COV04_03600</name>
</gene>
<keyword evidence="7 15" id="KW-0479">Metal-binding</keyword>
<dbReference type="InterPro" id="IPR045060">
    <property type="entry name" value="Phe-tRNA-ligase_IIc_bsu"/>
</dbReference>
<dbReference type="PROSITE" id="PS51447">
    <property type="entry name" value="FDX_ACB"/>
    <property type="match status" value="1"/>
</dbReference>
<comment type="subunit">
    <text evidence="3 15">Tetramer of two alpha and two beta subunits.</text>
</comment>
<dbReference type="GO" id="GO:0004826">
    <property type="term" value="F:phenylalanine-tRNA ligase activity"/>
    <property type="evidence" value="ECO:0007669"/>
    <property type="project" value="UniProtKB-UniRule"/>
</dbReference>
<comment type="caution">
    <text evidence="20">The sequence shown here is derived from an EMBL/GenBank/DDBJ whole genome shotgun (WGS) entry which is preliminary data.</text>
</comment>
<dbReference type="Gene3D" id="3.50.40.10">
    <property type="entry name" value="Phenylalanyl-trna Synthetase, Chain B, domain 3"/>
    <property type="match status" value="1"/>
</dbReference>
<keyword evidence="11 16" id="KW-0694">RNA-binding</keyword>
<evidence type="ECO:0000313" key="20">
    <source>
        <dbReference type="EMBL" id="PJE75657.1"/>
    </source>
</evidence>
<feature type="domain" description="TRNA-binding" evidence="17">
    <location>
        <begin position="41"/>
        <end position="150"/>
    </location>
</feature>
<feature type="domain" description="B5" evidence="19">
    <location>
        <begin position="402"/>
        <end position="478"/>
    </location>
</feature>
<dbReference type="Gene3D" id="3.30.56.10">
    <property type="match status" value="2"/>
</dbReference>
<evidence type="ECO:0000256" key="9">
    <source>
        <dbReference type="ARBA" id="ARBA00022840"/>
    </source>
</evidence>
<evidence type="ECO:0000259" key="19">
    <source>
        <dbReference type="PROSITE" id="PS51483"/>
    </source>
</evidence>
<evidence type="ECO:0000256" key="4">
    <source>
        <dbReference type="ARBA" id="ARBA00022490"/>
    </source>
</evidence>
<feature type="binding site" evidence="15">
    <location>
        <position position="466"/>
    </location>
    <ligand>
        <name>Mg(2+)</name>
        <dbReference type="ChEBI" id="CHEBI:18420"/>
        <note>shared with alpha subunit</note>
    </ligand>
</feature>
<evidence type="ECO:0000256" key="13">
    <source>
        <dbReference type="ARBA" id="ARBA00023146"/>
    </source>
</evidence>
<dbReference type="SUPFAM" id="SSF46955">
    <property type="entry name" value="Putative DNA-binding domain"/>
    <property type="match status" value="1"/>
</dbReference>
<dbReference type="Proteomes" id="UP000231152">
    <property type="component" value="Unassembled WGS sequence"/>
</dbReference>
<dbReference type="InterPro" id="IPR033714">
    <property type="entry name" value="tRNA_bind_bactPheRS"/>
</dbReference>
<comment type="subcellular location">
    <subcellularLocation>
        <location evidence="1 15">Cytoplasm</location>
    </subcellularLocation>
</comment>
<dbReference type="GO" id="GO:0005524">
    <property type="term" value="F:ATP binding"/>
    <property type="evidence" value="ECO:0007669"/>
    <property type="project" value="UniProtKB-UniRule"/>
</dbReference>
<accession>A0A2M8LDX7</accession>
<dbReference type="InterPro" id="IPR036690">
    <property type="entry name" value="Fdx_antiC-bd_sf"/>
</dbReference>
<feature type="binding site" evidence="15">
    <location>
        <position position="462"/>
    </location>
    <ligand>
        <name>Mg(2+)</name>
        <dbReference type="ChEBI" id="CHEBI:18420"/>
        <note>shared with alpha subunit</note>
    </ligand>
</feature>
<dbReference type="EC" id="6.1.1.20" evidence="15"/>
<proteinExistence type="inferred from homology"/>
<evidence type="ECO:0000256" key="12">
    <source>
        <dbReference type="ARBA" id="ARBA00022917"/>
    </source>
</evidence>
<feature type="binding site" evidence="15">
    <location>
        <position position="465"/>
    </location>
    <ligand>
        <name>Mg(2+)</name>
        <dbReference type="ChEBI" id="CHEBI:18420"/>
        <note>shared with alpha subunit</note>
    </ligand>
</feature>
<dbReference type="Pfam" id="PF03484">
    <property type="entry name" value="B5"/>
    <property type="match status" value="1"/>
</dbReference>
<dbReference type="GO" id="GO:0000049">
    <property type="term" value="F:tRNA binding"/>
    <property type="evidence" value="ECO:0007669"/>
    <property type="project" value="UniProtKB-UniRule"/>
</dbReference>
<evidence type="ECO:0000256" key="6">
    <source>
        <dbReference type="ARBA" id="ARBA00022598"/>
    </source>
</evidence>
<dbReference type="SMART" id="SM00896">
    <property type="entry name" value="FDX-ACB"/>
    <property type="match status" value="1"/>
</dbReference>
<dbReference type="InterPro" id="IPR005146">
    <property type="entry name" value="B3/B4_tRNA-bd"/>
</dbReference>
<evidence type="ECO:0000256" key="7">
    <source>
        <dbReference type="ARBA" id="ARBA00022723"/>
    </source>
</evidence>
<evidence type="ECO:0000256" key="10">
    <source>
        <dbReference type="ARBA" id="ARBA00022842"/>
    </source>
</evidence>
<dbReference type="Pfam" id="PF03147">
    <property type="entry name" value="FDX-ACB"/>
    <property type="match status" value="1"/>
</dbReference>
<organism evidence="20 21">
    <name type="scientific">Candidatus Uhrbacteria bacterium CG10_big_fil_rev_8_21_14_0_10_48_11</name>
    <dbReference type="NCBI Taxonomy" id="1975037"/>
    <lineage>
        <taxon>Bacteria</taxon>
        <taxon>Candidatus Uhriibacteriota</taxon>
    </lineage>
</organism>
<dbReference type="SMART" id="SM00873">
    <property type="entry name" value="B3_4"/>
    <property type="match status" value="1"/>
</dbReference>
<evidence type="ECO:0000256" key="16">
    <source>
        <dbReference type="PROSITE-ProRule" id="PRU00209"/>
    </source>
</evidence>
<dbReference type="PROSITE" id="PS51483">
    <property type="entry name" value="B5"/>
    <property type="match status" value="1"/>
</dbReference>
<dbReference type="FunFam" id="2.40.50.140:FF:000045">
    <property type="entry name" value="Phenylalanine--tRNA ligase beta subunit"/>
    <property type="match status" value="1"/>
</dbReference>
<sequence>MQFTLPYHWLSDYLDVPKDPKEAASLLSLHGVTIDRIEHARYEFSNVVVAQIVSVEPHPNADKLQIAKVQTGTGKVKTIVCGAPNIAVGQKVPLALPGAVLPNGLTIEARSVRGVQSEGMLCASSELGLREHDNLILVLHPSAILGASIVSEGKEEDDLLEVEPTTNRPDIASVIGVARELSAITGKPLRLPKTARSTGRSKLPLSIHVQDRVRCRRFMATYVEGISVGNAPLWMQERLIRSGVRPINTIVDITNYVMLEYGQPLHAFDADKLKGALVIRPAEKGEKILTLDGRTHSLAGGELVNADDDGPVDIAGIMGGELSGVTTKTKNILFEAATWDAVDVRKTSRKLQLDSDASRLFKKGLSPVAPEEALARAVALCRTLCGGDQRGAVVDVWGKQKQKQVAIHFPVVDLVRLLGVHIPTSRVRQLLQRLGFGVSGSGSVVKVSVPYWRDQDVVASEDVVEEVARLYGYHNIAGLLPPSSSIGRDFSDLRFSNEAEIKEELRAMGFTETYSYSLISKKMLSALNINEASSLRVANPLNNDLAVMRPSLLASLVDVVEKNMSAYDTVNIFEMAKVYVPGGKGKEAIDRYRTEEVHLSGLVSESGASTERLYQIAKGTVETVLRQRGIEPSFLADAPYPFAPGAAVRVVAAGKQIGTLGILLPPFLKALGVSLSAAAFDLKLDDITARKGQMPFQAVPKFPAVKRDMSLVMGGNISYSDMVDSIRSVSPLVTEIELFDIYKGDRLKAGEYSYSLHFTLRSNDRTLTTEEVAEVEKKIEKALNKQQIRIR</sequence>
<dbReference type="PANTHER" id="PTHR10947:SF0">
    <property type="entry name" value="PHENYLALANINE--TRNA LIGASE BETA SUBUNIT"/>
    <property type="match status" value="1"/>
</dbReference>
<evidence type="ECO:0000259" key="18">
    <source>
        <dbReference type="PROSITE" id="PS51447"/>
    </source>
</evidence>
<reference evidence="20 21" key="1">
    <citation type="submission" date="2017-09" db="EMBL/GenBank/DDBJ databases">
        <title>Depth-based differentiation of microbial function through sediment-hosted aquifers and enrichment of novel symbionts in the deep terrestrial subsurface.</title>
        <authorList>
            <person name="Probst A.J."/>
            <person name="Ladd B."/>
            <person name="Jarett J.K."/>
            <person name="Geller-Mcgrath D.E."/>
            <person name="Sieber C.M."/>
            <person name="Emerson J.B."/>
            <person name="Anantharaman K."/>
            <person name="Thomas B.C."/>
            <person name="Malmstrom R."/>
            <person name="Stieglmeier M."/>
            <person name="Klingl A."/>
            <person name="Woyke T."/>
            <person name="Ryan C.M."/>
            <person name="Banfield J.F."/>
        </authorList>
    </citation>
    <scope>NUCLEOTIDE SEQUENCE [LARGE SCALE GENOMIC DNA]</scope>
    <source>
        <strain evidence="20">CG10_big_fil_rev_8_21_14_0_10_48_11</strain>
    </source>
</reference>
<dbReference type="InterPro" id="IPR020825">
    <property type="entry name" value="Phe-tRNA_synthase-like_B3/B4"/>
</dbReference>
<evidence type="ECO:0000259" key="17">
    <source>
        <dbReference type="PROSITE" id="PS50886"/>
    </source>
</evidence>
<keyword evidence="9 15" id="KW-0067">ATP-binding</keyword>
<dbReference type="SUPFAM" id="SSF54991">
    <property type="entry name" value="Anticodon-binding domain of PheRS"/>
    <property type="match status" value="1"/>
</dbReference>
<dbReference type="InterPro" id="IPR041616">
    <property type="entry name" value="PheRS_beta_core"/>
</dbReference>
<dbReference type="SUPFAM" id="SSF56037">
    <property type="entry name" value="PheT/TilS domain"/>
    <property type="match status" value="1"/>
</dbReference>
<comment type="catalytic activity">
    <reaction evidence="14 15">
        <text>tRNA(Phe) + L-phenylalanine + ATP = L-phenylalanyl-tRNA(Phe) + AMP + diphosphate + H(+)</text>
        <dbReference type="Rhea" id="RHEA:19413"/>
        <dbReference type="Rhea" id="RHEA-COMP:9668"/>
        <dbReference type="Rhea" id="RHEA-COMP:9699"/>
        <dbReference type="ChEBI" id="CHEBI:15378"/>
        <dbReference type="ChEBI" id="CHEBI:30616"/>
        <dbReference type="ChEBI" id="CHEBI:33019"/>
        <dbReference type="ChEBI" id="CHEBI:58095"/>
        <dbReference type="ChEBI" id="CHEBI:78442"/>
        <dbReference type="ChEBI" id="CHEBI:78531"/>
        <dbReference type="ChEBI" id="CHEBI:456215"/>
        <dbReference type="EC" id="6.1.1.20"/>
    </reaction>
</comment>
<dbReference type="InterPro" id="IPR045864">
    <property type="entry name" value="aa-tRNA-synth_II/BPL/LPL"/>
</dbReference>
<evidence type="ECO:0000256" key="14">
    <source>
        <dbReference type="ARBA" id="ARBA00049255"/>
    </source>
</evidence>
<keyword evidence="8 15" id="KW-0547">Nucleotide-binding</keyword>
<dbReference type="InterPro" id="IPR005147">
    <property type="entry name" value="tRNA_synthase_B5-dom"/>
</dbReference>
<protein>
    <recommendedName>
        <fullName evidence="15">Phenylalanine--tRNA ligase beta subunit</fullName>
        <ecNumber evidence="15">6.1.1.20</ecNumber>
    </recommendedName>
    <alternativeName>
        <fullName evidence="15">Phenylalanyl-tRNA synthetase beta subunit</fullName>
        <shortName evidence="15">PheRS</shortName>
    </alternativeName>
</protein>
<dbReference type="InterPro" id="IPR004532">
    <property type="entry name" value="Phe-tRNA-ligase_IIc_bsu_bact"/>
</dbReference>
<comment type="similarity">
    <text evidence="2 15">Belongs to the phenylalanyl-tRNA synthetase beta subunit family. Type 1 subfamily.</text>
</comment>
<evidence type="ECO:0000256" key="11">
    <source>
        <dbReference type="ARBA" id="ARBA00022884"/>
    </source>
</evidence>
<evidence type="ECO:0000256" key="3">
    <source>
        <dbReference type="ARBA" id="ARBA00011209"/>
    </source>
</evidence>
<dbReference type="SMART" id="SM00874">
    <property type="entry name" value="B5"/>
    <property type="match status" value="1"/>
</dbReference>
<dbReference type="NCBIfam" id="TIGR00472">
    <property type="entry name" value="pheT_bact"/>
    <property type="match status" value="1"/>
</dbReference>
<evidence type="ECO:0000256" key="1">
    <source>
        <dbReference type="ARBA" id="ARBA00004496"/>
    </source>
</evidence>
<dbReference type="EMBL" id="PFET01000012">
    <property type="protein sequence ID" value="PJE75657.1"/>
    <property type="molecule type" value="Genomic_DNA"/>
</dbReference>
<dbReference type="SUPFAM" id="SSF50249">
    <property type="entry name" value="Nucleic acid-binding proteins"/>
    <property type="match status" value="1"/>
</dbReference>
<name>A0A2M8LDX7_9BACT</name>
<dbReference type="Pfam" id="PF17759">
    <property type="entry name" value="tRNA_synthFbeta"/>
    <property type="match status" value="1"/>
</dbReference>
<dbReference type="SUPFAM" id="SSF55681">
    <property type="entry name" value="Class II aaRS and biotin synthetases"/>
    <property type="match status" value="1"/>
</dbReference>
<dbReference type="CDD" id="cd02796">
    <property type="entry name" value="tRNA_bind_bactPheRS"/>
    <property type="match status" value="1"/>
</dbReference>
<dbReference type="InterPro" id="IPR005121">
    <property type="entry name" value="Fdx_antiC-bd"/>
</dbReference>
<dbReference type="PROSITE" id="PS50886">
    <property type="entry name" value="TRBD"/>
    <property type="match status" value="1"/>
</dbReference>
<dbReference type="Pfam" id="PF01588">
    <property type="entry name" value="tRNA_bind"/>
    <property type="match status" value="1"/>
</dbReference>
<dbReference type="PANTHER" id="PTHR10947">
    <property type="entry name" value="PHENYLALANYL-TRNA SYNTHETASE BETA CHAIN AND LEUCINE-RICH REPEAT-CONTAINING PROTEIN 47"/>
    <property type="match status" value="1"/>
</dbReference>
<dbReference type="Pfam" id="PF03483">
    <property type="entry name" value="B3_4"/>
    <property type="match status" value="1"/>
</dbReference>
<evidence type="ECO:0000256" key="8">
    <source>
        <dbReference type="ARBA" id="ARBA00022741"/>
    </source>
</evidence>
<comment type="cofactor">
    <cofactor evidence="15">
        <name>Mg(2+)</name>
        <dbReference type="ChEBI" id="CHEBI:18420"/>
    </cofactor>
    <text evidence="15">Binds 2 magnesium ions per tetramer.</text>
</comment>
<feature type="binding site" evidence="15">
    <location>
        <position position="456"/>
    </location>
    <ligand>
        <name>Mg(2+)</name>
        <dbReference type="ChEBI" id="CHEBI:18420"/>
        <note>shared with alpha subunit</note>
    </ligand>
</feature>
<evidence type="ECO:0000256" key="2">
    <source>
        <dbReference type="ARBA" id="ARBA00008653"/>
    </source>
</evidence>
<dbReference type="GO" id="GO:0006432">
    <property type="term" value="P:phenylalanyl-tRNA aminoacylation"/>
    <property type="evidence" value="ECO:0007669"/>
    <property type="project" value="UniProtKB-UniRule"/>
</dbReference>
<keyword evidence="5 16" id="KW-0820">tRNA-binding</keyword>
<dbReference type="InterPro" id="IPR012340">
    <property type="entry name" value="NA-bd_OB-fold"/>
</dbReference>
<evidence type="ECO:0000256" key="15">
    <source>
        <dbReference type="HAMAP-Rule" id="MF_00283"/>
    </source>
</evidence>
<keyword evidence="10 15" id="KW-0460">Magnesium</keyword>
<evidence type="ECO:0000256" key="5">
    <source>
        <dbReference type="ARBA" id="ARBA00022555"/>
    </source>
</evidence>
<dbReference type="InterPro" id="IPR002547">
    <property type="entry name" value="tRNA-bd_dom"/>
</dbReference>
<dbReference type="GO" id="GO:0009328">
    <property type="term" value="C:phenylalanine-tRNA ligase complex"/>
    <property type="evidence" value="ECO:0007669"/>
    <property type="project" value="TreeGrafter"/>
</dbReference>
<feature type="domain" description="FDX-ACB" evidence="18">
    <location>
        <begin position="700"/>
        <end position="791"/>
    </location>
</feature>
<dbReference type="Gene3D" id="3.30.930.10">
    <property type="entry name" value="Bira Bifunctional Protein, Domain 2"/>
    <property type="match status" value="1"/>
</dbReference>
<dbReference type="GO" id="GO:0000287">
    <property type="term" value="F:magnesium ion binding"/>
    <property type="evidence" value="ECO:0007669"/>
    <property type="project" value="UniProtKB-UniRule"/>
</dbReference>
<keyword evidence="12 15" id="KW-0648">Protein biosynthesis</keyword>